<proteinExistence type="predicted"/>
<reference evidence="1" key="1">
    <citation type="submission" date="2021-02" db="EMBL/GenBank/DDBJ databases">
        <authorList>
            <person name="Cremers G."/>
            <person name="Picone N."/>
        </authorList>
    </citation>
    <scope>NUCLEOTIDE SEQUENCE</scope>
    <source>
        <strain evidence="1">PQ17</strain>
    </source>
</reference>
<evidence type="ECO:0000313" key="1">
    <source>
        <dbReference type="EMBL" id="CAF0691537.1"/>
    </source>
</evidence>
<dbReference type="Proteomes" id="UP000663859">
    <property type="component" value="Unassembled WGS sequence"/>
</dbReference>
<evidence type="ECO:0000313" key="2">
    <source>
        <dbReference type="Proteomes" id="UP000663859"/>
    </source>
</evidence>
<sequence>MRLFMQDPLIAGTRQKLSELAGR</sequence>
<dbReference type="AlphaFoldDB" id="A0A8J2BQW2"/>
<keyword evidence="2" id="KW-1185">Reference proteome</keyword>
<name>A0A8J2BQW2_9BACT</name>
<gene>
    <name evidence="1" type="ORF">MPNT_100079</name>
</gene>
<protein>
    <submittedName>
        <fullName evidence="1">Uncharacterized protein</fullName>
    </submittedName>
</protein>
<accession>A0A8J2BQW2</accession>
<organism evidence="1 2">
    <name type="scientific">Candidatus Methylacidithermus pantelleriae</name>
    <dbReference type="NCBI Taxonomy" id="2744239"/>
    <lineage>
        <taxon>Bacteria</taxon>
        <taxon>Pseudomonadati</taxon>
        <taxon>Verrucomicrobiota</taxon>
        <taxon>Methylacidiphilae</taxon>
        <taxon>Methylacidiphilales</taxon>
        <taxon>Methylacidiphilaceae</taxon>
        <taxon>Candidatus Methylacidithermus</taxon>
    </lineage>
</organism>
<dbReference type="EMBL" id="CAJNOB010000002">
    <property type="protein sequence ID" value="CAF0691537.1"/>
    <property type="molecule type" value="Genomic_DNA"/>
</dbReference>
<comment type="caution">
    <text evidence="1">The sequence shown here is derived from an EMBL/GenBank/DDBJ whole genome shotgun (WGS) entry which is preliminary data.</text>
</comment>